<name>A0A2S7UY94_9GAMM</name>
<sequence>MALPLIAIASVIGAGVAHESRKTKYKNLEQLRLSKATNSKNLTVVKSPSDNYSSDSYAEPLPGSLVCCEVFNLFDHSGIWIDQDTIIELSSNGLVKAVSANRFLADRSGENIFVACNAKHQPIIVEGCEDRAVNSVFTYREYDVLENNCHRFAYYCLSNKDVKVSRFARLNELLITMVEQNIYWDKVKV</sequence>
<keyword evidence="2" id="KW-1185">Reference proteome</keyword>
<gene>
    <name evidence="1" type="ORF">BTO11_11590</name>
</gene>
<reference evidence="1 2" key="1">
    <citation type="submission" date="2016-12" db="EMBL/GenBank/DDBJ databases">
        <title>Diversity of luminous bacteria.</title>
        <authorList>
            <person name="Yoshizawa S."/>
            <person name="Kogure K."/>
        </authorList>
    </citation>
    <scope>NUCLEOTIDE SEQUENCE [LARGE SCALE GENOMIC DNA]</scope>
    <source>
        <strain evidence="1 2">SA4-48</strain>
    </source>
</reference>
<comment type="caution">
    <text evidence="1">The sequence shown here is derived from an EMBL/GenBank/DDBJ whole genome shotgun (WGS) entry which is preliminary data.</text>
</comment>
<protein>
    <recommendedName>
        <fullName evidence="3">LRAT domain-containing protein</fullName>
    </recommendedName>
</protein>
<evidence type="ECO:0000313" key="2">
    <source>
        <dbReference type="Proteomes" id="UP000239007"/>
    </source>
</evidence>
<dbReference type="OrthoDB" id="9812095at2"/>
<proteinExistence type="predicted"/>
<evidence type="ECO:0008006" key="3">
    <source>
        <dbReference type="Google" id="ProtNLM"/>
    </source>
</evidence>
<dbReference type="RefSeq" id="WP_105052744.1">
    <property type="nucleotide sequence ID" value="NZ_BMYG01000006.1"/>
</dbReference>
<organism evidence="1 2">
    <name type="scientific">Psychrosphaera saromensis</name>
    <dbReference type="NCBI Taxonomy" id="716813"/>
    <lineage>
        <taxon>Bacteria</taxon>
        <taxon>Pseudomonadati</taxon>
        <taxon>Pseudomonadota</taxon>
        <taxon>Gammaproteobacteria</taxon>
        <taxon>Alteromonadales</taxon>
        <taxon>Pseudoalteromonadaceae</taxon>
        <taxon>Psychrosphaera</taxon>
    </lineage>
</organism>
<accession>A0A2S7UY94</accession>
<dbReference type="Gene3D" id="3.90.1720.10">
    <property type="entry name" value="endopeptidase domain like (from Nostoc punctiforme)"/>
    <property type="match status" value="1"/>
</dbReference>
<dbReference type="Proteomes" id="UP000239007">
    <property type="component" value="Unassembled WGS sequence"/>
</dbReference>
<dbReference type="AlphaFoldDB" id="A0A2S7UY94"/>
<dbReference type="EMBL" id="MSCH01000003">
    <property type="protein sequence ID" value="PQJ54231.1"/>
    <property type="molecule type" value="Genomic_DNA"/>
</dbReference>
<evidence type="ECO:0000313" key="1">
    <source>
        <dbReference type="EMBL" id="PQJ54231.1"/>
    </source>
</evidence>